<feature type="domain" description="BZIP" evidence="5">
    <location>
        <begin position="22"/>
        <end position="36"/>
    </location>
</feature>
<evidence type="ECO:0000313" key="7">
    <source>
        <dbReference type="Proteomes" id="UP000518752"/>
    </source>
</evidence>
<comment type="caution">
    <text evidence="6">The sequence shown here is derived from an EMBL/GenBank/DDBJ whole genome shotgun (WGS) entry which is preliminary data.</text>
</comment>
<dbReference type="OrthoDB" id="2285533at2759"/>
<keyword evidence="2" id="KW-0539">Nucleus</keyword>
<gene>
    <name evidence="6" type="ORF">D9757_002904</name>
</gene>
<dbReference type="GO" id="GO:0000976">
    <property type="term" value="F:transcription cis-regulatory region binding"/>
    <property type="evidence" value="ECO:0007669"/>
    <property type="project" value="InterPro"/>
</dbReference>
<dbReference type="Gene3D" id="1.20.5.170">
    <property type="match status" value="1"/>
</dbReference>
<dbReference type="GO" id="GO:0001228">
    <property type="term" value="F:DNA-binding transcription activator activity, RNA polymerase II-specific"/>
    <property type="evidence" value="ECO:0007669"/>
    <property type="project" value="TreeGrafter"/>
</dbReference>
<proteinExistence type="predicted"/>
<feature type="compositionally biased region" description="Low complexity" evidence="4">
    <location>
        <begin position="316"/>
        <end position="326"/>
    </location>
</feature>
<dbReference type="PROSITE" id="PS00036">
    <property type="entry name" value="BZIP_BASIC"/>
    <property type="match status" value="1"/>
</dbReference>
<dbReference type="GO" id="GO:0090575">
    <property type="term" value="C:RNA polymerase II transcription regulator complex"/>
    <property type="evidence" value="ECO:0007669"/>
    <property type="project" value="TreeGrafter"/>
</dbReference>
<feature type="region of interest" description="Disordered" evidence="4">
    <location>
        <begin position="191"/>
        <end position="217"/>
    </location>
</feature>
<reference evidence="6 7" key="1">
    <citation type="journal article" date="2020" name="ISME J.">
        <title>Uncovering the hidden diversity of litter-decomposition mechanisms in mushroom-forming fungi.</title>
        <authorList>
            <person name="Floudas D."/>
            <person name="Bentzer J."/>
            <person name="Ahren D."/>
            <person name="Johansson T."/>
            <person name="Persson P."/>
            <person name="Tunlid A."/>
        </authorList>
    </citation>
    <scope>NUCLEOTIDE SEQUENCE [LARGE SCALE GENOMIC DNA]</scope>
    <source>
        <strain evidence="6 7">CBS 406.79</strain>
    </source>
</reference>
<dbReference type="AlphaFoldDB" id="A0A8H5HVS6"/>
<dbReference type="SUPFAM" id="SSF57959">
    <property type="entry name" value="Leucine zipper domain"/>
    <property type="match status" value="1"/>
</dbReference>
<evidence type="ECO:0000259" key="5">
    <source>
        <dbReference type="PROSITE" id="PS00036"/>
    </source>
</evidence>
<dbReference type="CDD" id="cd14688">
    <property type="entry name" value="bZIP_YAP"/>
    <property type="match status" value="1"/>
</dbReference>
<feature type="region of interest" description="Disordered" evidence="4">
    <location>
        <begin position="372"/>
        <end position="402"/>
    </location>
</feature>
<dbReference type="InterPro" id="IPR050936">
    <property type="entry name" value="AP-1-like"/>
</dbReference>
<dbReference type="EMBL" id="JAACJN010000016">
    <property type="protein sequence ID" value="KAF5390355.1"/>
    <property type="molecule type" value="Genomic_DNA"/>
</dbReference>
<dbReference type="PANTHER" id="PTHR40621">
    <property type="entry name" value="TRANSCRIPTION FACTOR KAPC-RELATED"/>
    <property type="match status" value="1"/>
</dbReference>
<dbReference type="InterPro" id="IPR004827">
    <property type="entry name" value="bZIP"/>
</dbReference>
<dbReference type="PANTHER" id="PTHR40621:SF6">
    <property type="entry name" value="AP-1-LIKE TRANSCRIPTION FACTOR YAP1-RELATED"/>
    <property type="match status" value="1"/>
</dbReference>
<evidence type="ECO:0000313" key="6">
    <source>
        <dbReference type="EMBL" id="KAF5390355.1"/>
    </source>
</evidence>
<feature type="compositionally biased region" description="Polar residues" evidence="4">
    <location>
        <begin position="118"/>
        <end position="160"/>
    </location>
</feature>
<protein>
    <recommendedName>
        <fullName evidence="5">BZIP domain-containing protein</fullName>
    </recommendedName>
</protein>
<evidence type="ECO:0000256" key="2">
    <source>
        <dbReference type="ARBA" id="ARBA00023242"/>
    </source>
</evidence>
<feature type="compositionally biased region" description="Low complexity" evidence="4">
    <location>
        <begin position="105"/>
        <end position="117"/>
    </location>
</feature>
<keyword evidence="3" id="KW-0175">Coiled coil</keyword>
<dbReference type="Proteomes" id="UP000518752">
    <property type="component" value="Unassembled WGS sequence"/>
</dbReference>
<sequence>MSSASAPPVDEPVLRLSDVALRKRKNASAQAAFRQRRNNYISTLEETVINLEQVVRVLQDSCREAQAEAQELQQENARLKVALKDRESFWRAMWRKYQGSEAEEFPSFPSPSSTTTPYGTQQYQDSSNSLNQYSAQYPSNWPPQASSHSSNSPQFAESPTTLAPASDMFRYGEDQKVSLTNIEPIHRYMFPSSRSISPSSSTAPSSSTTSLTSSSFPQYAFDNTGTIQDRADFDYRRPGAHSADITLNGGMADVSGHTNDGVRYRLTNRRMDGNLHPLLSPLTGTNAASESGSQHGGSDGGDSYHARRATAPPHVPSRSPSPGVSPLSGTLAVIKASAFGALRRTRVRGKKPAVAVATADDPAQVARDVLESRGIHSIPADQPGPTPSKRRRISSDNDDLDS</sequence>
<name>A0A8H5HVS6_9AGAR</name>
<accession>A0A8H5HVS6</accession>
<organism evidence="6 7">
    <name type="scientific">Collybiopsis confluens</name>
    <dbReference type="NCBI Taxonomy" id="2823264"/>
    <lineage>
        <taxon>Eukaryota</taxon>
        <taxon>Fungi</taxon>
        <taxon>Dikarya</taxon>
        <taxon>Basidiomycota</taxon>
        <taxon>Agaricomycotina</taxon>
        <taxon>Agaricomycetes</taxon>
        <taxon>Agaricomycetidae</taxon>
        <taxon>Agaricales</taxon>
        <taxon>Marasmiineae</taxon>
        <taxon>Omphalotaceae</taxon>
        <taxon>Collybiopsis</taxon>
    </lineage>
</organism>
<comment type="subcellular location">
    <subcellularLocation>
        <location evidence="1">Nucleus</location>
    </subcellularLocation>
</comment>
<evidence type="ECO:0000256" key="1">
    <source>
        <dbReference type="ARBA" id="ARBA00004123"/>
    </source>
</evidence>
<feature type="coiled-coil region" evidence="3">
    <location>
        <begin position="41"/>
        <end position="85"/>
    </location>
</feature>
<feature type="region of interest" description="Disordered" evidence="4">
    <location>
        <begin position="272"/>
        <end position="326"/>
    </location>
</feature>
<evidence type="ECO:0000256" key="3">
    <source>
        <dbReference type="SAM" id="Coils"/>
    </source>
</evidence>
<keyword evidence="7" id="KW-1185">Reference proteome</keyword>
<dbReference type="InterPro" id="IPR046347">
    <property type="entry name" value="bZIP_sf"/>
</dbReference>
<feature type="region of interest" description="Disordered" evidence="4">
    <location>
        <begin position="101"/>
        <end position="160"/>
    </location>
</feature>
<evidence type="ECO:0000256" key="4">
    <source>
        <dbReference type="SAM" id="MobiDB-lite"/>
    </source>
</evidence>